<dbReference type="Proteomes" id="UP000278673">
    <property type="component" value="Unassembled WGS sequence"/>
</dbReference>
<evidence type="ECO:0000313" key="2">
    <source>
        <dbReference type="EMBL" id="RMI46477.1"/>
    </source>
</evidence>
<protein>
    <submittedName>
        <fullName evidence="2">Glycerophosphodiester phosphodiesterase</fullName>
    </submittedName>
</protein>
<dbReference type="RefSeq" id="WP_122181824.1">
    <property type="nucleotide sequence ID" value="NZ_RFFJ01000002.1"/>
</dbReference>
<dbReference type="PANTHER" id="PTHR46211:SF1">
    <property type="entry name" value="GLYCEROPHOSPHODIESTER PHOSPHODIESTERASE, CYTOPLASMIC"/>
    <property type="match status" value="1"/>
</dbReference>
<dbReference type="PROSITE" id="PS51704">
    <property type="entry name" value="GP_PDE"/>
    <property type="match status" value="1"/>
</dbReference>
<sequence>MSNVTAGWPGWLLGAIALTVVPVTSLPGSTSPSSAEAASTGGVRTAAVTAGWPERGPLLVAHRGASGYAPENTVAAAEAAAETRTTWVETDVQRTRDGELVLMHDTTLARTTNVEEVFPDRAPWRVADFTAEEISRLDAGSWFGEEFAGEPVPTLTEFLDELGDNRQRLLLELKSPELYPGIEAEILDELGERGWLREWYPGQRVVLQSFNADSVRTVHELAPRVETGFLGTPPVEEIPEYAEFADQINPRHADLTEEYVASVQSVRGPHGRPLKVYTWTVNDGELANRVAELGVDGIISDVPDVVRAALRD</sequence>
<dbReference type="InterPro" id="IPR030395">
    <property type="entry name" value="GP_PDE_dom"/>
</dbReference>
<gene>
    <name evidence="2" type="ORF">EBN88_00895</name>
</gene>
<dbReference type="SUPFAM" id="SSF51695">
    <property type="entry name" value="PLC-like phosphodiesterases"/>
    <property type="match status" value="1"/>
</dbReference>
<evidence type="ECO:0000313" key="3">
    <source>
        <dbReference type="Proteomes" id="UP000278673"/>
    </source>
</evidence>
<dbReference type="InterPro" id="IPR017946">
    <property type="entry name" value="PLC-like_Pdiesterase_TIM-brl"/>
</dbReference>
<comment type="caution">
    <text evidence="2">The sequence shown here is derived from an EMBL/GenBank/DDBJ whole genome shotgun (WGS) entry which is preliminary data.</text>
</comment>
<name>A0A3M2MA40_9ACTN</name>
<reference evidence="2 3" key="1">
    <citation type="submission" date="2018-10" db="EMBL/GenBank/DDBJ databases">
        <title>Isolation, diversity and antifungal activity of actinobacteria from wheat.</title>
        <authorList>
            <person name="Han C."/>
        </authorList>
    </citation>
    <scope>NUCLEOTIDE SEQUENCE [LARGE SCALE GENOMIC DNA]</scope>
    <source>
        <strain evidence="2 3">NEAU-YY642</strain>
    </source>
</reference>
<evidence type="ECO:0000259" key="1">
    <source>
        <dbReference type="PROSITE" id="PS51704"/>
    </source>
</evidence>
<dbReference type="EMBL" id="RFFJ01000002">
    <property type="protein sequence ID" value="RMI46477.1"/>
    <property type="molecule type" value="Genomic_DNA"/>
</dbReference>
<feature type="domain" description="GP-PDE" evidence="1">
    <location>
        <begin position="57"/>
        <end position="310"/>
    </location>
</feature>
<accession>A0A3M2MA40</accession>
<dbReference type="Gene3D" id="3.20.20.190">
    <property type="entry name" value="Phosphatidylinositol (PI) phosphodiesterase"/>
    <property type="match status" value="1"/>
</dbReference>
<dbReference type="AlphaFoldDB" id="A0A3M2MA40"/>
<dbReference type="Pfam" id="PF03009">
    <property type="entry name" value="GDPD"/>
    <property type="match status" value="1"/>
</dbReference>
<keyword evidence="3" id="KW-1185">Reference proteome</keyword>
<proteinExistence type="predicted"/>
<dbReference type="GO" id="GO:0006629">
    <property type="term" value="P:lipid metabolic process"/>
    <property type="evidence" value="ECO:0007669"/>
    <property type="project" value="InterPro"/>
</dbReference>
<organism evidence="2 3">
    <name type="scientific">Streptomyces triticirhizae</name>
    <dbReference type="NCBI Taxonomy" id="2483353"/>
    <lineage>
        <taxon>Bacteria</taxon>
        <taxon>Bacillati</taxon>
        <taxon>Actinomycetota</taxon>
        <taxon>Actinomycetes</taxon>
        <taxon>Kitasatosporales</taxon>
        <taxon>Streptomycetaceae</taxon>
        <taxon>Streptomyces</taxon>
    </lineage>
</organism>
<dbReference type="GO" id="GO:0008081">
    <property type="term" value="F:phosphoric diester hydrolase activity"/>
    <property type="evidence" value="ECO:0007669"/>
    <property type="project" value="InterPro"/>
</dbReference>
<dbReference type="PANTHER" id="PTHR46211">
    <property type="entry name" value="GLYCEROPHOSPHORYL DIESTER PHOSPHODIESTERASE"/>
    <property type="match status" value="1"/>
</dbReference>